<dbReference type="EMBL" id="SWLG01000006">
    <property type="protein sequence ID" value="TLS37617.1"/>
    <property type="molecule type" value="Genomic_DNA"/>
</dbReference>
<evidence type="ECO:0000259" key="1">
    <source>
        <dbReference type="Pfam" id="PF04296"/>
    </source>
</evidence>
<reference evidence="2 3" key="1">
    <citation type="submission" date="2019-04" db="EMBL/GenBank/DDBJ databases">
        <title>Bacillus caeni sp. nov., a bacterium isolated from mangrove sediment.</title>
        <authorList>
            <person name="Huang H."/>
            <person name="Mo K."/>
            <person name="Hu Y."/>
        </authorList>
    </citation>
    <scope>NUCLEOTIDE SEQUENCE [LARGE SCALE GENOMIC DNA]</scope>
    <source>
        <strain evidence="2 3">HB172195</strain>
    </source>
</reference>
<organism evidence="2 3">
    <name type="scientific">Exobacillus caeni</name>
    <dbReference type="NCBI Taxonomy" id="2574798"/>
    <lineage>
        <taxon>Bacteria</taxon>
        <taxon>Bacillati</taxon>
        <taxon>Bacillota</taxon>
        <taxon>Bacilli</taxon>
        <taxon>Bacillales</taxon>
        <taxon>Guptibacillaceae</taxon>
        <taxon>Exobacillus</taxon>
    </lineage>
</organism>
<accession>A0A5R9F204</accession>
<dbReference type="CDD" id="cd00279">
    <property type="entry name" value="YlxR"/>
    <property type="match status" value="1"/>
</dbReference>
<dbReference type="Gene3D" id="3.30.1230.10">
    <property type="entry name" value="YlxR-like"/>
    <property type="match status" value="1"/>
</dbReference>
<dbReference type="AlphaFoldDB" id="A0A5R9F204"/>
<dbReference type="Pfam" id="PF04296">
    <property type="entry name" value="YlxR"/>
    <property type="match status" value="1"/>
</dbReference>
<protein>
    <submittedName>
        <fullName evidence="2">YlxR family protein</fullName>
    </submittedName>
</protein>
<feature type="domain" description="YlxR" evidence="1">
    <location>
        <begin position="2"/>
        <end position="76"/>
    </location>
</feature>
<dbReference type="Proteomes" id="UP000308230">
    <property type="component" value="Unassembled WGS sequence"/>
</dbReference>
<name>A0A5R9F204_9BACL</name>
<gene>
    <name evidence="2" type="ORF">FCL54_09445</name>
</gene>
<dbReference type="InterPro" id="IPR037465">
    <property type="entry name" value="YlxR"/>
</dbReference>
<dbReference type="OrthoDB" id="9813251at2"/>
<dbReference type="NCBIfam" id="NF047356">
    <property type="entry name" value="RNA_bind_RnpM"/>
    <property type="match status" value="1"/>
</dbReference>
<evidence type="ECO:0000313" key="3">
    <source>
        <dbReference type="Proteomes" id="UP000308230"/>
    </source>
</evidence>
<dbReference type="PANTHER" id="PTHR34215:SF1">
    <property type="entry name" value="YLXR DOMAIN-CONTAINING PROTEIN"/>
    <property type="match status" value="1"/>
</dbReference>
<dbReference type="PANTHER" id="PTHR34215">
    <property type="entry name" value="BLL0784 PROTEIN"/>
    <property type="match status" value="1"/>
</dbReference>
<dbReference type="InterPro" id="IPR007393">
    <property type="entry name" value="YlxR_dom"/>
</dbReference>
<dbReference type="InterPro" id="IPR035931">
    <property type="entry name" value="YlxR-like_sf"/>
</dbReference>
<proteinExistence type="predicted"/>
<sequence>MRKCIACQEQKQKKDLIRVVRSPEGEISVDPTGKKSGRGAYLCNNEECFRQAKKKNALSSQLKAKVDDEMYDILEKGRKSIER</sequence>
<keyword evidence="3" id="KW-1185">Reference proteome</keyword>
<comment type="caution">
    <text evidence="2">The sequence shown here is derived from an EMBL/GenBank/DDBJ whole genome shotgun (WGS) entry which is preliminary data.</text>
</comment>
<evidence type="ECO:0000313" key="2">
    <source>
        <dbReference type="EMBL" id="TLS37617.1"/>
    </source>
</evidence>
<dbReference type="SUPFAM" id="SSF64376">
    <property type="entry name" value="YlxR-like"/>
    <property type="match status" value="1"/>
</dbReference>